<name>A0A084G9A5_PSEDA</name>
<dbReference type="KEGG" id="sapo:SAPIO_CDS4101"/>
<evidence type="ECO:0000313" key="2">
    <source>
        <dbReference type="Proteomes" id="UP000028545"/>
    </source>
</evidence>
<organism evidence="1 2">
    <name type="scientific">Pseudallescheria apiosperma</name>
    <name type="common">Scedosporium apiospermum</name>
    <dbReference type="NCBI Taxonomy" id="563466"/>
    <lineage>
        <taxon>Eukaryota</taxon>
        <taxon>Fungi</taxon>
        <taxon>Dikarya</taxon>
        <taxon>Ascomycota</taxon>
        <taxon>Pezizomycotina</taxon>
        <taxon>Sordariomycetes</taxon>
        <taxon>Hypocreomycetidae</taxon>
        <taxon>Microascales</taxon>
        <taxon>Microascaceae</taxon>
        <taxon>Scedosporium</taxon>
    </lineage>
</organism>
<dbReference type="OrthoDB" id="1720422at2759"/>
<comment type="caution">
    <text evidence="1">The sequence shown here is derived from an EMBL/GenBank/DDBJ whole genome shotgun (WGS) entry which is preliminary data.</text>
</comment>
<proteinExistence type="predicted"/>
<dbReference type="VEuPathDB" id="FungiDB:SAPIO_CDS4101"/>
<accession>A0A084G9A5</accession>
<sequence length="664" mass="74619">MHLLSLPPEILEHVASEVTAKLILRDGYLCSADGWHIHEESQPVKGLSSRLQSVKHLTVASPDPHLTVSTTNKGRCVSCLTQVNETAQGRRSNGGSYKAKPSSTTIGWQLDMLKPKTLKSFSWLLGVCPPRCVFHELAFDQPTIQELTLITCYRRYGIRCQWRDFRLDVFENLTRLSWTGVTQGQLSVLAAAFKKVGHQLVHLHLDFIATSTGVYTVNFGDEADDDIDADSLFGRLIVSLTGGSKTGVVFPSLKSLSLTNTVLGGPRAEAMCKAFNTKGLESLKLKHCLAVSLFLRALERELEQESTPPPLKTLELHLIPQAPMAEDVRIELSTLMRRWVNLEDFAEYIVTKPSIAGGYGLASSGDLSRTEGRYPMGIRCCRTPSLRRYVFHPGWRWYCREDTSEPPPVPVLGPTERAFHSAPVMNPLSHLRLEFLGYAASPLYMKLFLQHCILTEALSNLVVLHVRQYYEKKPRFYSHAFGNNPTGLPKITSSANGRKDPATTWEETPVRERLTPQCYEFLTWIFNSTKFPKLKLVALGDFGAIEPNNRLLVCRSDIPIDDPPLAKIKYEPVAVTDHTLPGWHVDYYNKPRRSWRLVKAGDQDIVSVVDEYIDSLVVGPDYSRPYLRDTGATLTSNAWKKKLGLAFVRESELMSRRPKRKVAA</sequence>
<dbReference type="EMBL" id="JOWA01000090">
    <property type="protein sequence ID" value="KEZ43917.1"/>
    <property type="molecule type" value="Genomic_DNA"/>
</dbReference>
<dbReference type="RefSeq" id="XP_016643716.1">
    <property type="nucleotide sequence ID" value="XM_016786740.1"/>
</dbReference>
<dbReference type="AlphaFoldDB" id="A0A084G9A5"/>
<protein>
    <submittedName>
        <fullName evidence="1">Uncharacterized protein</fullName>
    </submittedName>
</protein>
<dbReference type="HOGENOM" id="CLU_413404_0_0_1"/>
<dbReference type="GeneID" id="27723173"/>
<gene>
    <name evidence="1" type="ORF">SAPIO_CDS4101</name>
</gene>
<evidence type="ECO:0000313" key="1">
    <source>
        <dbReference type="EMBL" id="KEZ43917.1"/>
    </source>
</evidence>
<reference evidence="1 2" key="1">
    <citation type="journal article" date="2014" name="Genome Announc.">
        <title>Draft genome sequence of the pathogenic fungus Scedosporium apiospermum.</title>
        <authorList>
            <person name="Vandeputte P."/>
            <person name="Ghamrawi S."/>
            <person name="Rechenmann M."/>
            <person name="Iltis A."/>
            <person name="Giraud S."/>
            <person name="Fleury M."/>
            <person name="Thornton C."/>
            <person name="Delhaes L."/>
            <person name="Meyer W."/>
            <person name="Papon N."/>
            <person name="Bouchara J.P."/>
        </authorList>
    </citation>
    <scope>NUCLEOTIDE SEQUENCE [LARGE SCALE GENOMIC DNA]</scope>
    <source>
        <strain evidence="1 2">IHEM 14462</strain>
    </source>
</reference>
<dbReference type="Proteomes" id="UP000028545">
    <property type="component" value="Unassembled WGS sequence"/>
</dbReference>
<keyword evidence="2" id="KW-1185">Reference proteome</keyword>